<dbReference type="OrthoDB" id="3254729at2"/>
<keyword evidence="2 6" id="KW-0812">Transmembrane</keyword>
<feature type="transmembrane region" description="Helical" evidence="6">
    <location>
        <begin position="131"/>
        <end position="153"/>
    </location>
</feature>
<feature type="transmembrane region" description="Helical" evidence="6">
    <location>
        <begin position="100"/>
        <end position="119"/>
    </location>
</feature>
<protein>
    <submittedName>
        <fullName evidence="8">Cobalt transporter</fullName>
    </submittedName>
</protein>
<dbReference type="SUPFAM" id="SSF161111">
    <property type="entry name" value="Cation efflux protein transmembrane domain-like"/>
    <property type="match status" value="1"/>
</dbReference>
<organism evidence="8 9">
    <name type="scientific">Brevibacterium paucivorans</name>
    <dbReference type="NCBI Taxonomy" id="170994"/>
    <lineage>
        <taxon>Bacteria</taxon>
        <taxon>Bacillati</taxon>
        <taxon>Actinomycetota</taxon>
        <taxon>Actinomycetes</taxon>
        <taxon>Micrococcales</taxon>
        <taxon>Brevibacteriaceae</taxon>
        <taxon>Brevibacterium</taxon>
    </lineage>
</organism>
<evidence type="ECO:0000256" key="6">
    <source>
        <dbReference type="SAM" id="Phobius"/>
    </source>
</evidence>
<dbReference type="Pfam" id="PF01545">
    <property type="entry name" value="Cation_efflux"/>
    <property type="match status" value="1"/>
</dbReference>
<evidence type="ECO:0000259" key="7">
    <source>
        <dbReference type="Pfam" id="PF01545"/>
    </source>
</evidence>
<feature type="transmembrane region" description="Helical" evidence="6">
    <location>
        <begin position="40"/>
        <end position="62"/>
    </location>
</feature>
<evidence type="ECO:0000256" key="5">
    <source>
        <dbReference type="SAM" id="MobiDB-lite"/>
    </source>
</evidence>
<feature type="transmembrane region" description="Helical" evidence="6">
    <location>
        <begin position="74"/>
        <end position="93"/>
    </location>
</feature>
<evidence type="ECO:0000256" key="4">
    <source>
        <dbReference type="ARBA" id="ARBA00023136"/>
    </source>
</evidence>
<keyword evidence="4 6" id="KW-0472">Membrane</keyword>
<accession>A0A2N6VQR9</accession>
<feature type="region of interest" description="Disordered" evidence="5">
    <location>
        <begin position="1"/>
        <end position="29"/>
    </location>
</feature>
<dbReference type="AlphaFoldDB" id="A0A2N6VQR9"/>
<sequence>MAELEPADTSGDNCQENDNPGGTNPENINAANVSGRARTAIAIVAAINFVGFLGESVVALVIGSASLFADAADFLEDTLINLLVLTAVGWSLAGRRKASYALAGLILIPAVAAFVMVAVKLATGEPPEPFTLSATAVGALVINVVSAVLLFRVRSGGGGALMTGAWLAARNDALANVLIIAAGVLTVFWASVWPDVVVGLVIGVINLHAAKEVFEQARAEVPELEG</sequence>
<dbReference type="Gene3D" id="1.20.1510.10">
    <property type="entry name" value="Cation efflux protein transmembrane domain"/>
    <property type="match status" value="1"/>
</dbReference>
<proteinExistence type="predicted"/>
<comment type="caution">
    <text evidence="8">The sequence shown here is derived from an EMBL/GenBank/DDBJ whole genome shotgun (WGS) entry which is preliminary data.</text>
</comment>
<dbReference type="RefSeq" id="WP_102238120.1">
    <property type="nucleotide sequence ID" value="NZ_PNHK01000001.1"/>
</dbReference>
<keyword evidence="3 6" id="KW-1133">Transmembrane helix</keyword>
<evidence type="ECO:0000313" key="8">
    <source>
        <dbReference type="EMBL" id="PMD06475.1"/>
    </source>
</evidence>
<reference evidence="8 9" key="1">
    <citation type="submission" date="2017-09" db="EMBL/GenBank/DDBJ databases">
        <title>Bacterial strain isolated from the female urinary microbiota.</title>
        <authorList>
            <person name="Thomas-White K."/>
            <person name="Kumar N."/>
            <person name="Forster S."/>
            <person name="Putonti C."/>
            <person name="Lawley T."/>
            <person name="Wolfe A.J."/>
        </authorList>
    </citation>
    <scope>NUCLEOTIDE SEQUENCE [LARGE SCALE GENOMIC DNA]</scope>
    <source>
        <strain evidence="8 9">UMB1301</strain>
    </source>
</reference>
<feature type="compositionally biased region" description="Polar residues" evidence="5">
    <location>
        <begin position="10"/>
        <end position="29"/>
    </location>
</feature>
<gene>
    <name evidence="8" type="ORF">CJ199_03675</name>
</gene>
<feature type="domain" description="Cation efflux protein transmembrane" evidence="7">
    <location>
        <begin position="42"/>
        <end position="213"/>
    </location>
</feature>
<evidence type="ECO:0000256" key="2">
    <source>
        <dbReference type="ARBA" id="ARBA00022692"/>
    </source>
</evidence>
<evidence type="ECO:0000256" key="3">
    <source>
        <dbReference type="ARBA" id="ARBA00022989"/>
    </source>
</evidence>
<name>A0A2N6VQR9_9MICO</name>
<dbReference type="Proteomes" id="UP000235598">
    <property type="component" value="Unassembled WGS sequence"/>
</dbReference>
<evidence type="ECO:0000256" key="1">
    <source>
        <dbReference type="ARBA" id="ARBA00004141"/>
    </source>
</evidence>
<dbReference type="EMBL" id="PNHK01000001">
    <property type="protein sequence ID" value="PMD06475.1"/>
    <property type="molecule type" value="Genomic_DNA"/>
</dbReference>
<dbReference type="GO" id="GO:0008324">
    <property type="term" value="F:monoatomic cation transmembrane transporter activity"/>
    <property type="evidence" value="ECO:0007669"/>
    <property type="project" value="InterPro"/>
</dbReference>
<dbReference type="GO" id="GO:0016020">
    <property type="term" value="C:membrane"/>
    <property type="evidence" value="ECO:0007669"/>
    <property type="project" value="UniProtKB-SubCell"/>
</dbReference>
<evidence type="ECO:0000313" key="9">
    <source>
        <dbReference type="Proteomes" id="UP000235598"/>
    </source>
</evidence>
<feature type="transmembrane region" description="Helical" evidence="6">
    <location>
        <begin position="173"/>
        <end position="192"/>
    </location>
</feature>
<dbReference type="InterPro" id="IPR058533">
    <property type="entry name" value="Cation_efflux_TM"/>
</dbReference>
<dbReference type="InterPro" id="IPR027469">
    <property type="entry name" value="Cation_efflux_TMD_sf"/>
</dbReference>
<comment type="subcellular location">
    <subcellularLocation>
        <location evidence="1">Membrane</location>
        <topology evidence="1">Multi-pass membrane protein</topology>
    </subcellularLocation>
</comment>